<dbReference type="InterPro" id="IPR013785">
    <property type="entry name" value="Aldolase_TIM"/>
</dbReference>
<comment type="caution">
    <text evidence="3">The sequence shown here is derived from an EMBL/GenBank/DDBJ whole genome shotgun (WGS) entry which is preliminary data.</text>
</comment>
<evidence type="ECO:0008006" key="5">
    <source>
        <dbReference type="Google" id="ProtNLM"/>
    </source>
</evidence>
<evidence type="ECO:0000256" key="2">
    <source>
        <dbReference type="ARBA" id="ARBA00023295"/>
    </source>
</evidence>
<protein>
    <recommendedName>
        <fullName evidence="5">Alpha-galactosidase</fullName>
    </recommendedName>
</protein>
<dbReference type="PANTHER" id="PTHR43053">
    <property type="entry name" value="GLYCOSIDASE FAMILY 31"/>
    <property type="match status" value="1"/>
</dbReference>
<dbReference type="InterPro" id="IPR002252">
    <property type="entry name" value="Glyco_hydro_36"/>
</dbReference>
<sequence length="413" mass="45134">MYEHGWQSWSPSTTYPVTATSHRPVEPVMQTMCWRPGRPGPEQGFQGEGLLAVDPGDGGPVRVYAAPDGTKEVPSIRAAYADGALAVEADGEIEETAFEGPLEVALAAWADDFAARVGARAPRRPPTAWCSWYHYFGAVTEDDVLENLDAVGEHDLPIDVIQIDDGWQAEIGDWLTYSGRFSSLERLPDRIRAAGRRPGIWVAPFLVGARSDLARAHPDWLTGDAGHNWDQDLRGLDVARAEGHLREVFGTLRSCGFDYFKLDFLYAGALGGLDAYRHGLTVIRETVGPDAYVLGCGAPILPSVGLVDAMRVSPDVDPAYEPAGGDMSRPSQRAATTTTVGRAWQHGRFWVNDPDCLIARPAVERREEWARTVERYGGLRASSDRIADLDGWGLATTRRLLSEVPAPATPFVR</sequence>
<gene>
    <name evidence="3" type="ORF">GCM10023195_57170</name>
</gene>
<organism evidence="3 4">
    <name type="scientific">Actinoallomurus liliacearum</name>
    <dbReference type="NCBI Taxonomy" id="1080073"/>
    <lineage>
        <taxon>Bacteria</taxon>
        <taxon>Bacillati</taxon>
        <taxon>Actinomycetota</taxon>
        <taxon>Actinomycetes</taxon>
        <taxon>Streptosporangiales</taxon>
        <taxon>Thermomonosporaceae</taxon>
        <taxon>Actinoallomurus</taxon>
    </lineage>
</organism>
<accession>A0ABP8TPB7</accession>
<dbReference type="InterPro" id="IPR050985">
    <property type="entry name" value="Alpha-glycosidase_related"/>
</dbReference>
<evidence type="ECO:0000256" key="1">
    <source>
        <dbReference type="ARBA" id="ARBA00022801"/>
    </source>
</evidence>
<dbReference type="Gene3D" id="3.20.20.70">
    <property type="entry name" value="Aldolase class I"/>
    <property type="match status" value="1"/>
</dbReference>
<dbReference type="CDD" id="cd14791">
    <property type="entry name" value="GH36"/>
    <property type="match status" value="1"/>
</dbReference>
<dbReference type="PANTHER" id="PTHR43053:SF3">
    <property type="entry name" value="ALPHA-GALACTOSIDASE C-RELATED"/>
    <property type="match status" value="1"/>
</dbReference>
<keyword evidence="2" id="KW-0326">Glycosidase</keyword>
<dbReference type="SUPFAM" id="SSF51445">
    <property type="entry name" value="(Trans)glycosidases"/>
    <property type="match status" value="1"/>
</dbReference>
<proteinExistence type="predicted"/>
<dbReference type="InterPro" id="IPR017853">
    <property type="entry name" value="GH"/>
</dbReference>
<dbReference type="Pfam" id="PF02065">
    <property type="entry name" value="Melibiase"/>
    <property type="match status" value="1"/>
</dbReference>
<dbReference type="EMBL" id="BAABHJ010000023">
    <property type="protein sequence ID" value="GAA4613243.1"/>
    <property type="molecule type" value="Genomic_DNA"/>
</dbReference>
<evidence type="ECO:0000313" key="3">
    <source>
        <dbReference type="EMBL" id="GAA4613243.1"/>
    </source>
</evidence>
<keyword evidence="4" id="KW-1185">Reference proteome</keyword>
<keyword evidence="1" id="KW-0378">Hydrolase</keyword>
<evidence type="ECO:0000313" key="4">
    <source>
        <dbReference type="Proteomes" id="UP001500212"/>
    </source>
</evidence>
<reference evidence="4" key="1">
    <citation type="journal article" date="2019" name="Int. J. Syst. Evol. Microbiol.">
        <title>The Global Catalogue of Microorganisms (GCM) 10K type strain sequencing project: providing services to taxonomists for standard genome sequencing and annotation.</title>
        <authorList>
            <consortium name="The Broad Institute Genomics Platform"/>
            <consortium name="The Broad Institute Genome Sequencing Center for Infectious Disease"/>
            <person name="Wu L."/>
            <person name="Ma J."/>
        </authorList>
    </citation>
    <scope>NUCLEOTIDE SEQUENCE [LARGE SCALE GENOMIC DNA]</scope>
    <source>
        <strain evidence="4">JCM 17938</strain>
    </source>
</reference>
<name>A0ABP8TPB7_9ACTN</name>
<dbReference type="Proteomes" id="UP001500212">
    <property type="component" value="Unassembled WGS sequence"/>
</dbReference>